<dbReference type="InterPro" id="IPR036703">
    <property type="entry name" value="MOB_kinase_act_sf"/>
</dbReference>
<dbReference type="Pfam" id="PF03637">
    <property type="entry name" value="Mob1_phocein"/>
    <property type="match status" value="1"/>
</dbReference>
<feature type="compositionally biased region" description="Basic and acidic residues" evidence="2">
    <location>
        <begin position="503"/>
        <end position="516"/>
    </location>
</feature>
<dbReference type="EMBL" id="JAACJO010000017">
    <property type="protein sequence ID" value="KAF5349084.1"/>
    <property type="molecule type" value="Genomic_DNA"/>
</dbReference>
<feature type="compositionally biased region" description="Basic and acidic residues" evidence="2">
    <location>
        <begin position="67"/>
        <end position="96"/>
    </location>
</feature>
<protein>
    <recommendedName>
        <fullName evidence="5">Mob1/phocein</fullName>
    </recommendedName>
</protein>
<dbReference type="Gene3D" id="1.20.140.30">
    <property type="entry name" value="MOB kinase activator"/>
    <property type="match status" value="1"/>
</dbReference>
<sequence>MAVEAPQLQRPLRGSRISTFYPVKSLPALSSLDSAFQLQEYISLLIRLDVHDVEAITSLPGPGSNKNAKDKESSAGDEKDEQEGKEGSASEGEKITDERDVTVDEACWIYEQLRRLAQDLTHPLITTLQQECSRTTCPEMKAGEWLYLCVAHGTEGAMEQCCAIDYILHTLDSATALLNSPRAFPSRLQIPQSSHRHFSSLARRLGRIFAHAYFHHREAFEQAEAESSLYARFLSLTSKFDLVPSEFLVIPAIPSSMGGHGGGDSDEEDGGGYDGHGREVGSGFGMGEAKLGTSYDPRRGSGGVGGAQHQLPSSFQDGFPDVPRTRRLPQQYSHYPHSSQQTHQAAPQQRSPMSLEPPPLGGTESPKKIGRNRTHTMVLSEAAGVVDELAKAAASSKAEDEEKEGKEREAKAREDAEREQREKAEAEAKAKHEEEELTQKPEEEEEEEEEEKEEEEKDEDEDVEGEEDLSAEETTEGEGGMGEAAGETSREEESTVEALLAAPEEHPPVEETKAAEEGSEAEGLPNTSDEASVEDAETTREVDIGEGASSSPTTETETPKVDEVQGDEEEDKVVEVKVEADPETAEEADLTSSEVKEQLQTDVDADENLPEEKDKEAEVKDEAEKEAS</sequence>
<gene>
    <name evidence="3" type="ORF">D9756_009423</name>
</gene>
<evidence type="ECO:0008006" key="5">
    <source>
        <dbReference type="Google" id="ProtNLM"/>
    </source>
</evidence>
<proteinExistence type="predicted"/>
<reference evidence="3 4" key="1">
    <citation type="journal article" date="2020" name="ISME J.">
        <title>Uncovering the hidden diversity of litter-decomposition mechanisms in mushroom-forming fungi.</title>
        <authorList>
            <person name="Floudas D."/>
            <person name="Bentzer J."/>
            <person name="Ahren D."/>
            <person name="Johansson T."/>
            <person name="Persson P."/>
            <person name="Tunlid A."/>
        </authorList>
    </citation>
    <scope>NUCLEOTIDE SEQUENCE [LARGE SCALE GENOMIC DNA]</scope>
    <source>
        <strain evidence="3 4">CBS 146.42</strain>
    </source>
</reference>
<accession>A0A8H5CW41</accession>
<feature type="binding site" evidence="1">
    <location>
        <position position="132"/>
    </location>
    <ligand>
        <name>Zn(2+)</name>
        <dbReference type="ChEBI" id="CHEBI:29105"/>
    </ligand>
</feature>
<feature type="region of interest" description="Disordered" evidence="2">
    <location>
        <begin position="57"/>
        <end position="96"/>
    </location>
</feature>
<feature type="region of interest" description="Disordered" evidence="2">
    <location>
        <begin position="254"/>
        <end position="628"/>
    </location>
</feature>
<evidence type="ECO:0000313" key="3">
    <source>
        <dbReference type="EMBL" id="KAF5349084.1"/>
    </source>
</evidence>
<dbReference type="Proteomes" id="UP000559027">
    <property type="component" value="Unassembled WGS sequence"/>
</dbReference>
<organism evidence="3 4">
    <name type="scientific">Leucocoprinus leucothites</name>
    <dbReference type="NCBI Taxonomy" id="201217"/>
    <lineage>
        <taxon>Eukaryota</taxon>
        <taxon>Fungi</taxon>
        <taxon>Dikarya</taxon>
        <taxon>Basidiomycota</taxon>
        <taxon>Agaricomycotina</taxon>
        <taxon>Agaricomycetes</taxon>
        <taxon>Agaricomycetidae</taxon>
        <taxon>Agaricales</taxon>
        <taxon>Agaricineae</taxon>
        <taxon>Agaricaceae</taxon>
        <taxon>Leucocoprinus</taxon>
    </lineage>
</organism>
<comment type="caution">
    <text evidence="3">The sequence shown here is derived from an EMBL/GenBank/DDBJ whole genome shotgun (WGS) entry which is preliminary data.</text>
</comment>
<feature type="compositionally biased region" description="Low complexity" evidence="2">
    <location>
        <begin position="329"/>
        <end position="344"/>
    </location>
</feature>
<feature type="compositionally biased region" description="Basic and acidic residues" evidence="2">
    <location>
        <begin position="397"/>
        <end position="441"/>
    </location>
</feature>
<evidence type="ECO:0000313" key="4">
    <source>
        <dbReference type="Proteomes" id="UP000559027"/>
    </source>
</evidence>
<dbReference type="InterPro" id="IPR005301">
    <property type="entry name" value="MOB_kinase_act_fam"/>
</dbReference>
<keyword evidence="4" id="KW-1185">Reference proteome</keyword>
<feature type="compositionally biased region" description="Basic and acidic residues" evidence="2">
    <location>
        <begin position="610"/>
        <end position="628"/>
    </location>
</feature>
<evidence type="ECO:0000256" key="1">
    <source>
        <dbReference type="PIRSR" id="PIRSR605301-1"/>
    </source>
</evidence>
<feature type="binding site" evidence="1">
    <location>
        <position position="211"/>
    </location>
    <ligand>
        <name>Zn(2+)</name>
        <dbReference type="ChEBI" id="CHEBI:29105"/>
    </ligand>
</feature>
<dbReference type="SMART" id="SM01388">
    <property type="entry name" value="Mob1_phocein"/>
    <property type="match status" value="1"/>
</dbReference>
<feature type="compositionally biased region" description="Acidic residues" evidence="2">
    <location>
        <begin position="442"/>
        <end position="476"/>
    </location>
</feature>
<dbReference type="AlphaFoldDB" id="A0A8H5CW41"/>
<dbReference type="SUPFAM" id="SSF101152">
    <property type="entry name" value="Mob1/phocein"/>
    <property type="match status" value="1"/>
</dbReference>
<feature type="binding site" evidence="1">
    <location>
        <position position="137"/>
    </location>
    <ligand>
        <name>Zn(2+)</name>
        <dbReference type="ChEBI" id="CHEBI:29105"/>
    </ligand>
</feature>
<feature type="binding site" evidence="1">
    <location>
        <position position="216"/>
    </location>
    <ligand>
        <name>Zn(2+)</name>
        <dbReference type="ChEBI" id="CHEBI:29105"/>
    </ligand>
</feature>
<name>A0A8H5CW41_9AGAR</name>
<dbReference type="OrthoDB" id="10262609at2759"/>
<keyword evidence="1" id="KW-0862">Zinc</keyword>
<dbReference type="PANTHER" id="PTHR22599">
    <property type="entry name" value="MPS ONE BINDER KINASE ACTIVATOR-LIKE MOB"/>
    <property type="match status" value="1"/>
</dbReference>
<keyword evidence="1" id="KW-0479">Metal-binding</keyword>
<evidence type="ECO:0000256" key="2">
    <source>
        <dbReference type="SAM" id="MobiDB-lite"/>
    </source>
</evidence>